<dbReference type="RefSeq" id="WP_176294769.1">
    <property type="nucleotide sequence ID" value="NZ_CP051177.1"/>
</dbReference>
<evidence type="ECO:0000313" key="2">
    <source>
        <dbReference type="Proteomes" id="UP000509222"/>
    </source>
</evidence>
<dbReference type="AlphaFoldDB" id="A0A7H8QC53"/>
<reference evidence="2" key="2">
    <citation type="submission" date="2020-06" db="EMBL/GenBank/DDBJ databases">
        <title>Isolation of Planomicrobium glaciei.</title>
        <authorList>
            <person name="Malisova L."/>
            <person name="Safrankova R."/>
            <person name="Jakubu V."/>
            <person name="Spanelova P."/>
        </authorList>
    </citation>
    <scope>NUCLEOTIDE SEQUENCE [LARGE SCALE GENOMIC DNA]</scope>
    <source>
        <strain evidence="2">NRL-ATB46093</strain>
    </source>
</reference>
<organism evidence="1 2">
    <name type="scientific">Planococcus glaciei</name>
    <dbReference type="NCBI Taxonomy" id="459472"/>
    <lineage>
        <taxon>Bacteria</taxon>
        <taxon>Bacillati</taxon>
        <taxon>Bacillota</taxon>
        <taxon>Bacilli</taxon>
        <taxon>Bacillales</taxon>
        <taxon>Caryophanaceae</taxon>
        <taxon>Planococcus</taxon>
    </lineage>
</organism>
<dbReference type="SUPFAM" id="SSF52540">
    <property type="entry name" value="P-loop containing nucleoside triphosphate hydrolases"/>
    <property type="match status" value="1"/>
</dbReference>
<gene>
    <name evidence="1" type="ORF">HF394_14125</name>
</gene>
<reference evidence="1 2" key="1">
    <citation type="submission" date="2020-04" db="EMBL/GenBank/DDBJ databases">
        <authorList>
            <person name="Pajer P."/>
            <person name="Broz P."/>
        </authorList>
    </citation>
    <scope>NUCLEOTIDE SEQUENCE [LARGE SCALE GENOMIC DNA]</scope>
    <source>
        <strain evidence="2">NRL-ATB46093</strain>
    </source>
</reference>
<dbReference type="InterPro" id="IPR027417">
    <property type="entry name" value="P-loop_NTPase"/>
</dbReference>
<evidence type="ECO:0000313" key="1">
    <source>
        <dbReference type="EMBL" id="QKX51608.1"/>
    </source>
</evidence>
<keyword evidence="2" id="KW-1185">Reference proteome</keyword>
<dbReference type="Proteomes" id="UP000509222">
    <property type="component" value="Chromosome"/>
</dbReference>
<name>A0A7H8QC53_9BACL</name>
<accession>A0A7H8QC53</accession>
<proteinExistence type="predicted"/>
<protein>
    <submittedName>
        <fullName evidence="1">AAA family ATPase</fullName>
    </submittedName>
</protein>
<dbReference type="EMBL" id="CP051177">
    <property type="protein sequence ID" value="QKX51608.1"/>
    <property type="molecule type" value="Genomic_DNA"/>
</dbReference>
<dbReference type="Gene3D" id="3.40.50.300">
    <property type="entry name" value="P-loop containing nucleotide triphosphate hydrolases"/>
    <property type="match status" value="1"/>
</dbReference>
<sequence length="191" mass="22524">MKFIILFGPQAVGKMTIGQELEKSTGFKLFHNHMTIELLHPFFGFSKEMFQLSDLIRTEMFKTLAVSEAKGIVFTYVWAFNMKEDWDFVQRVCEIFESAGNEVYFVELEAELETRVQRNKEASRLEQKPTKRNVAESERELRASMETLRLNSVEGEIERENYIRIDNTDLEPDEVAKLIRERFCFERSDDK</sequence>